<name>A0A4R1Y025_ACICA</name>
<protein>
    <submittedName>
        <fullName evidence="2">Uncharacterized protein DUF2569</fullName>
    </submittedName>
</protein>
<keyword evidence="1" id="KW-0812">Transmembrane</keyword>
<feature type="transmembrane region" description="Helical" evidence="1">
    <location>
        <begin position="62"/>
        <end position="85"/>
    </location>
</feature>
<evidence type="ECO:0000256" key="1">
    <source>
        <dbReference type="SAM" id="Phobius"/>
    </source>
</evidence>
<dbReference type="AlphaFoldDB" id="A0A4R1Y025"/>
<dbReference type="EMBL" id="SLVJ01000006">
    <property type="protein sequence ID" value="TCM68075.1"/>
    <property type="molecule type" value="Genomic_DNA"/>
</dbReference>
<dbReference type="InterPro" id="IPR019690">
    <property type="entry name" value="DUF2569"/>
</dbReference>
<feature type="transmembrane region" description="Helical" evidence="1">
    <location>
        <begin position="12"/>
        <end position="36"/>
    </location>
</feature>
<evidence type="ECO:0000313" key="2">
    <source>
        <dbReference type="EMBL" id="TCM68075.1"/>
    </source>
</evidence>
<organism evidence="2 3">
    <name type="scientific">Acinetobacter calcoaceticus</name>
    <dbReference type="NCBI Taxonomy" id="471"/>
    <lineage>
        <taxon>Bacteria</taxon>
        <taxon>Pseudomonadati</taxon>
        <taxon>Pseudomonadota</taxon>
        <taxon>Gammaproteobacteria</taxon>
        <taxon>Moraxellales</taxon>
        <taxon>Moraxellaceae</taxon>
        <taxon>Acinetobacter</taxon>
        <taxon>Acinetobacter calcoaceticus/baumannii complex</taxon>
    </lineage>
</organism>
<keyword evidence="1" id="KW-0472">Membrane</keyword>
<reference evidence="2 3" key="1">
    <citation type="submission" date="2019-03" db="EMBL/GenBank/DDBJ databases">
        <title>Genomic analyses of the natural microbiome of Caenorhabditis elegans.</title>
        <authorList>
            <person name="Samuel B."/>
        </authorList>
    </citation>
    <scope>NUCLEOTIDE SEQUENCE [LARGE SCALE GENOMIC DNA]</scope>
    <source>
        <strain evidence="2 3">JUb89</strain>
    </source>
</reference>
<feature type="transmembrane region" description="Helical" evidence="1">
    <location>
        <begin position="94"/>
        <end position="116"/>
    </location>
</feature>
<evidence type="ECO:0000313" key="3">
    <source>
        <dbReference type="Proteomes" id="UP000294963"/>
    </source>
</evidence>
<keyword evidence="1" id="KW-1133">Transmembrane helix</keyword>
<comment type="caution">
    <text evidence="2">The sequence shown here is derived from an EMBL/GenBank/DDBJ whole genome shotgun (WGS) entry which is preliminary data.</text>
</comment>
<proteinExistence type="predicted"/>
<dbReference type="Proteomes" id="UP000294963">
    <property type="component" value="Unassembled WGS sequence"/>
</dbReference>
<sequence length="167" mass="19385">MNEKKELRGLGGWLILVAIGLVLSASAVLVSIYPFFEMLSAEKWEILAAFEPETFNSELRSIIFAEIGFNILLFFAFLYVIYLFFSKHYLFPKFFIAIQVVVIFYILVDSYVVSLIPPMEPMLDYDTIKSLVRALIYAAFWITYMLKSERVKQTFVEHRPVNKNING</sequence>
<dbReference type="Pfam" id="PF10754">
    <property type="entry name" value="DUF2569"/>
    <property type="match status" value="1"/>
</dbReference>
<feature type="transmembrane region" description="Helical" evidence="1">
    <location>
        <begin position="128"/>
        <end position="146"/>
    </location>
</feature>
<gene>
    <name evidence="2" type="ORF">EC844_10657</name>
</gene>
<dbReference type="OrthoDB" id="9155572at2"/>
<accession>A0A4R1Y025</accession>
<keyword evidence="3" id="KW-1185">Reference proteome</keyword>